<dbReference type="EMBL" id="QEAN01000459">
    <property type="protein sequence ID" value="TPX36102.1"/>
    <property type="molecule type" value="Genomic_DNA"/>
</dbReference>
<evidence type="ECO:0000313" key="2">
    <source>
        <dbReference type="Proteomes" id="UP000317494"/>
    </source>
</evidence>
<proteinExistence type="predicted"/>
<sequence>MASLSPCIPFDNEQFAANIHYRITTKGTDQKNIRLSVSAYTFPHIIIFFIRSMAKTGGAIITFLILLCFARTFGQDCILTVPAKPLTAAGLATPYQLSGAAACQQQTTPSFVEATILDPKTGALSVYNPLVINKGDTPGIPPVVPRLPTNAVVGIWFGTNADTITLANPPAANALAQGKCVNGLRNSIFGQFAACSGAQFFAAAKQAGAKIVVPPLGTGKNGKPCYTSRSFEVVDMDPSDNVVASYLVLPNGKIAQATAANKAAFPNATEINNGSDNLLLDIAIRPALGCAPFRAPDLADPGVTKGSLALNEIQAAALQAAPVALVPPNDPMVLVNGTVSGTKLNLYRVSVNQAPVNPRPANLANINKNFCSNYQIAGAPSIKNDMAFTKGQPSPAPNAAALLPKASTAWVY</sequence>
<evidence type="ECO:0000313" key="1">
    <source>
        <dbReference type="EMBL" id="TPX36102.1"/>
    </source>
</evidence>
<protein>
    <submittedName>
        <fullName evidence="1">Uncharacterized protein</fullName>
    </submittedName>
</protein>
<keyword evidence="2" id="KW-1185">Reference proteome</keyword>
<gene>
    <name evidence="1" type="ORF">SeMB42_g07105</name>
</gene>
<reference evidence="1 2" key="1">
    <citation type="journal article" date="2019" name="Sci. Rep.">
        <title>Comparative genomics of chytrid fungi reveal insights into the obligate biotrophic and pathogenic lifestyle of Synchytrium endobioticum.</title>
        <authorList>
            <person name="van de Vossenberg B.T.L.H."/>
            <person name="Warris S."/>
            <person name="Nguyen H.D.T."/>
            <person name="van Gent-Pelzer M.P.E."/>
            <person name="Joly D.L."/>
            <person name="van de Geest H.C."/>
            <person name="Bonants P.J.M."/>
            <person name="Smith D.S."/>
            <person name="Levesque C.A."/>
            <person name="van der Lee T.A.J."/>
        </authorList>
    </citation>
    <scope>NUCLEOTIDE SEQUENCE [LARGE SCALE GENOMIC DNA]</scope>
    <source>
        <strain evidence="1 2">MB42</strain>
    </source>
</reference>
<name>A0A507C932_9FUNG</name>
<accession>A0A507C932</accession>
<dbReference type="VEuPathDB" id="FungiDB:SeMB42_g07105"/>
<comment type="caution">
    <text evidence="1">The sequence shown here is derived from an EMBL/GenBank/DDBJ whole genome shotgun (WGS) entry which is preliminary data.</text>
</comment>
<organism evidence="1 2">
    <name type="scientific">Synchytrium endobioticum</name>
    <dbReference type="NCBI Taxonomy" id="286115"/>
    <lineage>
        <taxon>Eukaryota</taxon>
        <taxon>Fungi</taxon>
        <taxon>Fungi incertae sedis</taxon>
        <taxon>Chytridiomycota</taxon>
        <taxon>Chytridiomycota incertae sedis</taxon>
        <taxon>Chytridiomycetes</taxon>
        <taxon>Synchytriales</taxon>
        <taxon>Synchytriaceae</taxon>
        <taxon>Synchytrium</taxon>
    </lineage>
</organism>
<dbReference type="STRING" id="286115.A0A507C932"/>
<dbReference type="AlphaFoldDB" id="A0A507C932"/>
<dbReference type="Proteomes" id="UP000317494">
    <property type="component" value="Unassembled WGS sequence"/>
</dbReference>